<dbReference type="Proteomes" id="UP000431922">
    <property type="component" value="Unassembled WGS sequence"/>
</dbReference>
<evidence type="ECO:0000256" key="4">
    <source>
        <dbReference type="ARBA" id="ARBA00022967"/>
    </source>
</evidence>
<keyword evidence="3 7" id="KW-0067">ATP-binding</keyword>
<dbReference type="PANTHER" id="PTHR42794:SF1">
    <property type="entry name" value="HEMIN IMPORT ATP-BINDING PROTEIN HMUV"/>
    <property type="match status" value="1"/>
</dbReference>
<protein>
    <submittedName>
        <fullName evidence="7">ATP-binding cassette domain-containing protein</fullName>
    </submittedName>
</protein>
<dbReference type="PANTHER" id="PTHR42794">
    <property type="entry name" value="HEMIN IMPORT ATP-BINDING PROTEIN HMUV"/>
    <property type="match status" value="1"/>
</dbReference>
<dbReference type="EMBL" id="WTYL01000001">
    <property type="protein sequence ID" value="MXP43322.1"/>
    <property type="molecule type" value="Genomic_DNA"/>
</dbReference>
<dbReference type="InterPro" id="IPR027417">
    <property type="entry name" value="P-loop_NTPase"/>
</dbReference>
<accession>A0A845B0X4</accession>
<dbReference type="SMART" id="SM00382">
    <property type="entry name" value="AAA"/>
    <property type="match status" value="1"/>
</dbReference>
<dbReference type="SUPFAM" id="SSF52540">
    <property type="entry name" value="P-loop containing nucleoside triphosphate hydrolases"/>
    <property type="match status" value="1"/>
</dbReference>
<evidence type="ECO:0000256" key="5">
    <source>
        <dbReference type="ARBA" id="ARBA00037066"/>
    </source>
</evidence>
<dbReference type="PROSITE" id="PS50893">
    <property type="entry name" value="ABC_TRANSPORTER_2"/>
    <property type="match status" value="1"/>
</dbReference>
<dbReference type="InterPro" id="IPR003593">
    <property type="entry name" value="AAA+_ATPase"/>
</dbReference>
<dbReference type="Pfam" id="PF00005">
    <property type="entry name" value="ABC_tran"/>
    <property type="match status" value="1"/>
</dbReference>
<keyword evidence="2" id="KW-0547">Nucleotide-binding</keyword>
<dbReference type="AlphaFoldDB" id="A0A845B0X4"/>
<keyword evidence="8" id="KW-1185">Reference proteome</keyword>
<dbReference type="OrthoDB" id="9810077at2"/>
<evidence type="ECO:0000313" key="8">
    <source>
        <dbReference type="Proteomes" id="UP000431922"/>
    </source>
</evidence>
<sequence>MIALAATQLTIGTRLRGVDAAFAPGRITAICGPNGAGKSTLLAALAGLLPPDSGQVLLSGEDVTTMHPRSRARAIGYLPQDGEVAWDVAVRSLVALGRMPHGDTAAEPVERTIATLDLETLAGRPISKLSGGEKARALLARVLAGEPQWLLADEPFAALDIGHQLTLLRHLRRIADEGVGVVMVLHDLGLAMNHADEVIVLDKGRLAASGSPAEALSAPIIEQVWGVTATWIGEPSGRALVTR</sequence>
<name>A0A845B0X4_9SPHN</name>
<keyword evidence="4" id="KW-1278">Translocase</keyword>
<evidence type="ECO:0000259" key="6">
    <source>
        <dbReference type="PROSITE" id="PS50893"/>
    </source>
</evidence>
<dbReference type="PROSITE" id="PS00211">
    <property type="entry name" value="ABC_TRANSPORTER_1"/>
    <property type="match status" value="1"/>
</dbReference>
<dbReference type="RefSeq" id="WP_160754938.1">
    <property type="nucleotide sequence ID" value="NZ_WTYL01000001.1"/>
</dbReference>
<dbReference type="CDD" id="cd03214">
    <property type="entry name" value="ABC_Iron-Siderophores_B12_Hemin"/>
    <property type="match status" value="1"/>
</dbReference>
<feature type="domain" description="ABC transporter" evidence="6">
    <location>
        <begin position="4"/>
        <end position="228"/>
    </location>
</feature>
<dbReference type="GO" id="GO:0005524">
    <property type="term" value="F:ATP binding"/>
    <property type="evidence" value="ECO:0007669"/>
    <property type="project" value="UniProtKB-KW"/>
</dbReference>
<dbReference type="InterPro" id="IPR017871">
    <property type="entry name" value="ABC_transporter-like_CS"/>
</dbReference>
<keyword evidence="1" id="KW-0813">Transport</keyword>
<reference evidence="7 8" key="1">
    <citation type="submission" date="2019-12" db="EMBL/GenBank/DDBJ databases">
        <title>Genomic-based taxomic classification of the family Erythrobacteraceae.</title>
        <authorList>
            <person name="Xu L."/>
        </authorList>
    </citation>
    <scope>NUCLEOTIDE SEQUENCE [LARGE SCALE GENOMIC DNA]</scope>
    <source>
        <strain evidence="7 8">KCTC 42453</strain>
    </source>
</reference>
<evidence type="ECO:0000256" key="1">
    <source>
        <dbReference type="ARBA" id="ARBA00022448"/>
    </source>
</evidence>
<evidence type="ECO:0000256" key="2">
    <source>
        <dbReference type="ARBA" id="ARBA00022741"/>
    </source>
</evidence>
<evidence type="ECO:0000256" key="3">
    <source>
        <dbReference type="ARBA" id="ARBA00022840"/>
    </source>
</evidence>
<dbReference type="InterPro" id="IPR003439">
    <property type="entry name" value="ABC_transporter-like_ATP-bd"/>
</dbReference>
<dbReference type="Gene3D" id="3.40.50.300">
    <property type="entry name" value="P-loop containing nucleotide triphosphate hydrolases"/>
    <property type="match status" value="1"/>
</dbReference>
<organism evidence="7 8">
    <name type="scientific">Allopontixanthobacter sediminis</name>
    <dbReference type="NCBI Taxonomy" id="1689985"/>
    <lineage>
        <taxon>Bacteria</taxon>
        <taxon>Pseudomonadati</taxon>
        <taxon>Pseudomonadota</taxon>
        <taxon>Alphaproteobacteria</taxon>
        <taxon>Sphingomonadales</taxon>
        <taxon>Erythrobacteraceae</taxon>
        <taxon>Allopontixanthobacter</taxon>
    </lineage>
</organism>
<comment type="function">
    <text evidence="5">Part of the ABC transporter complex HmuTUV involved in hemin import. Responsible for energy coupling to the transport system.</text>
</comment>
<comment type="caution">
    <text evidence="7">The sequence shown here is derived from an EMBL/GenBank/DDBJ whole genome shotgun (WGS) entry which is preliminary data.</text>
</comment>
<dbReference type="GO" id="GO:0016887">
    <property type="term" value="F:ATP hydrolysis activity"/>
    <property type="evidence" value="ECO:0007669"/>
    <property type="project" value="InterPro"/>
</dbReference>
<evidence type="ECO:0000313" key="7">
    <source>
        <dbReference type="EMBL" id="MXP43322.1"/>
    </source>
</evidence>
<proteinExistence type="predicted"/>
<gene>
    <name evidence="7" type="ORF">GRI65_02490</name>
</gene>